<evidence type="ECO:0000259" key="3">
    <source>
        <dbReference type="PROSITE" id="PS51462"/>
    </source>
</evidence>
<dbReference type="PANTHER" id="PTHR43046:SF14">
    <property type="entry name" value="MUTT_NUDIX FAMILY PROTEIN"/>
    <property type="match status" value="1"/>
</dbReference>
<dbReference type="PROSITE" id="PS51462">
    <property type="entry name" value="NUDIX"/>
    <property type="match status" value="1"/>
</dbReference>
<protein>
    <submittedName>
        <fullName evidence="4">NUDIX hydrolase</fullName>
    </submittedName>
</protein>
<dbReference type="PROSITE" id="PS00893">
    <property type="entry name" value="NUDIX_BOX"/>
    <property type="match status" value="1"/>
</dbReference>
<keyword evidence="5" id="KW-1185">Reference proteome</keyword>
<proteinExistence type="predicted"/>
<feature type="domain" description="Nudix hydrolase" evidence="3">
    <location>
        <begin position="23"/>
        <end position="152"/>
    </location>
</feature>
<dbReference type="SUPFAM" id="SSF55811">
    <property type="entry name" value="Nudix"/>
    <property type="match status" value="1"/>
</dbReference>
<dbReference type="GO" id="GO:0016787">
    <property type="term" value="F:hydrolase activity"/>
    <property type="evidence" value="ECO:0007669"/>
    <property type="project" value="UniProtKB-KW"/>
</dbReference>
<evidence type="ECO:0000256" key="2">
    <source>
        <dbReference type="ARBA" id="ARBA00022801"/>
    </source>
</evidence>
<accession>A0AA41Q129</accession>
<keyword evidence="2 4" id="KW-0378">Hydrolase</keyword>
<dbReference type="Gene3D" id="3.90.79.10">
    <property type="entry name" value="Nucleoside Triphosphate Pyrophosphohydrolase"/>
    <property type="match status" value="1"/>
</dbReference>
<comment type="caution">
    <text evidence="4">The sequence shown here is derived from an EMBL/GenBank/DDBJ whole genome shotgun (WGS) entry which is preliminary data.</text>
</comment>
<evidence type="ECO:0000313" key="5">
    <source>
        <dbReference type="Proteomes" id="UP001165378"/>
    </source>
</evidence>
<evidence type="ECO:0000313" key="4">
    <source>
        <dbReference type="EMBL" id="MCF2529600.1"/>
    </source>
</evidence>
<dbReference type="InterPro" id="IPR000086">
    <property type="entry name" value="NUDIX_hydrolase_dom"/>
</dbReference>
<gene>
    <name evidence="4" type="ORF">LZ495_20595</name>
</gene>
<evidence type="ECO:0000256" key="1">
    <source>
        <dbReference type="ARBA" id="ARBA00001946"/>
    </source>
</evidence>
<dbReference type="EMBL" id="JAKFHA010000012">
    <property type="protein sequence ID" value="MCF2529600.1"/>
    <property type="molecule type" value="Genomic_DNA"/>
</dbReference>
<dbReference type="Pfam" id="PF00293">
    <property type="entry name" value="NUDIX"/>
    <property type="match status" value="1"/>
</dbReference>
<organism evidence="4 5">
    <name type="scientific">Yinghuangia soli</name>
    <dbReference type="NCBI Taxonomy" id="2908204"/>
    <lineage>
        <taxon>Bacteria</taxon>
        <taxon>Bacillati</taxon>
        <taxon>Actinomycetota</taxon>
        <taxon>Actinomycetes</taxon>
        <taxon>Kitasatosporales</taxon>
        <taxon>Streptomycetaceae</taxon>
        <taxon>Yinghuangia</taxon>
    </lineage>
</organism>
<dbReference type="CDD" id="cd18876">
    <property type="entry name" value="NUDIX_Hydrolase"/>
    <property type="match status" value="1"/>
</dbReference>
<comment type="cofactor">
    <cofactor evidence="1">
        <name>Mg(2+)</name>
        <dbReference type="ChEBI" id="CHEBI:18420"/>
    </cofactor>
</comment>
<name>A0AA41Q129_9ACTN</name>
<reference evidence="4" key="1">
    <citation type="submission" date="2022-01" db="EMBL/GenBank/DDBJ databases">
        <title>Genome-Based Taxonomic Classification of the Phylum Actinobacteria.</title>
        <authorList>
            <person name="Gao Y."/>
        </authorList>
    </citation>
    <scope>NUCLEOTIDE SEQUENCE</scope>
    <source>
        <strain evidence="4">KLBMP 8922</strain>
    </source>
</reference>
<dbReference type="Proteomes" id="UP001165378">
    <property type="component" value="Unassembled WGS sequence"/>
</dbReference>
<dbReference type="AlphaFoldDB" id="A0AA41Q129"/>
<dbReference type="InterPro" id="IPR015797">
    <property type="entry name" value="NUDIX_hydrolase-like_dom_sf"/>
</dbReference>
<dbReference type="RefSeq" id="WP_235053968.1">
    <property type="nucleotide sequence ID" value="NZ_JAKFHA010000012.1"/>
</dbReference>
<dbReference type="InterPro" id="IPR020084">
    <property type="entry name" value="NUDIX_hydrolase_CS"/>
</dbReference>
<sequence length="170" mass="18282">MDETRTDALVPQHVKDMVAEETGVLHAAGAVILDAAGRLVVVNPSYKDDWELPGGMADDDEDPYAAARREVVEEIGLDLELGRLLVVDVTPARVYGRIITHFIFDAPVLTDEQVRDLKACDVELLGAAALPVEEALAALHSRVARRVEVALRMRGTGGCAYLLDGRPAAG</sequence>
<dbReference type="PANTHER" id="PTHR43046">
    <property type="entry name" value="GDP-MANNOSE MANNOSYL HYDROLASE"/>
    <property type="match status" value="1"/>
</dbReference>